<dbReference type="Gene3D" id="3.40.640.10">
    <property type="entry name" value="Type I PLP-dependent aspartate aminotransferase-like (Major domain)"/>
    <property type="match status" value="1"/>
</dbReference>
<evidence type="ECO:0000256" key="2">
    <source>
        <dbReference type="ARBA" id="ARBA00006490"/>
    </source>
</evidence>
<protein>
    <submittedName>
        <fullName evidence="10">Aminotransferase class V-fold PLP-dependent enzyme</fullName>
    </submittedName>
</protein>
<dbReference type="Pfam" id="PF00266">
    <property type="entry name" value="Aminotran_5"/>
    <property type="match status" value="1"/>
</dbReference>
<dbReference type="PANTHER" id="PTHR11601:SF34">
    <property type="entry name" value="CYSTEINE DESULFURASE"/>
    <property type="match status" value="1"/>
</dbReference>
<dbReference type="Gene3D" id="3.90.1150.10">
    <property type="entry name" value="Aspartate Aminotransferase, domain 1"/>
    <property type="match status" value="1"/>
</dbReference>
<feature type="domain" description="Aminotransferase class V" evidence="9">
    <location>
        <begin position="3"/>
        <end position="369"/>
    </location>
</feature>
<dbReference type="GO" id="GO:0031071">
    <property type="term" value="F:cysteine desulfurase activity"/>
    <property type="evidence" value="ECO:0007669"/>
    <property type="project" value="UniProtKB-EC"/>
</dbReference>
<reference evidence="10" key="1">
    <citation type="submission" date="2023-10" db="EMBL/GenBank/DDBJ databases">
        <title>Screening of Alkalihalophilus pseudofirmusBZ-TG-HK211 and Its Alleviation of Salt Stress on Rapeseed Growth.</title>
        <authorList>
            <person name="Zhao B."/>
            <person name="Guo T."/>
        </authorList>
    </citation>
    <scope>NUCLEOTIDE SEQUENCE</scope>
    <source>
        <strain evidence="10">BZ-TG-HK211</strain>
    </source>
</reference>
<evidence type="ECO:0000256" key="6">
    <source>
        <dbReference type="ARBA" id="ARBA00023004"/>
    </source>
</evidence>
<dbReference type="Proteomes" id="UP001285636">
    <property type="component" value="Unassembled WGS sequence"/>
</dbReference>
<evidence type="ECO:0000256" key="4">
    <source>
        <dbReference type="ARBA" id="ARBA00022723"/>
    </source>
</evidence>
<evidence type="ECO:0000256" key="3">
    <source>
        <dbReference type="ARBA" id="ARBA00022679"/>
    </source>
</evidence>
<evidence type="ECO:0000259" key="9">
    <source>
        <dbReference type="Pfam" id="PF00266"/>
    </source>
</evidence>
<dbReference type="InterPro" id="IPR000192">
    <property type="entry name" value="Aminotrans_V_dom"/>
</dbReference>
<dbReference type="PANTHER" id="PTHR11601">
    <property type="entry name" value="CYSTEINE DESULFURYLASE FAMILY MEMBER"/>
    <property type="match status" value="1"/>
</dbReference>
<evidence type="ECO:0000256" key="1">
    <source>
        <dbReference type="ARBA" id="ARBA00001933"/>
    </source>
</evidence>
<dbReference type="InterPro" id="IPR016454">
    <property type="entry name" value="Cysteine_dSase"/>
</dbReference>
<dbReference type="GO" id="GO:0046872">
    <property type="term" value="F:metal ion binding"/>
    <property type="evidence" value="ECO:0007669"/>
    <property type="project" value="UniProtKB-KW"/>
</dbReference>
<dbReference type="PIRSF" id="PIRSF005572">
    <property type="entry name" value="NifS"/>
    <property type="match status" value="1"/>
</dbReference>
<dbReference type="EMBL" id="JAWJAY010000001">
    <property type="protein sequence ID" value="MDV2884687.1"/>
    <property type="molecule type" value="Genomic_DNA"/>
</dbReference>
<name>A0AAJ2KUE3_ALKPS</name>
<keyword evidence="10" id="KW-0032">Aminotransferase</keyword>
<evidence type="ECO:0000256" key="7">
    <source>
        <dbReference type="ARBA" id="ARBA00023014"/>
    </source>
</evidence>
<dbReference type="RefSeq" id="WP_323466144.1">
    <property type="nucleotide sequence ID" value="NZ_CP144224.1"/>
</dbReference>
<keyword evidence="5" id="KW-0663">Pyridoxal phosphate</keyword>
<dbReference type="InterPro" id="IPR015421">
    <property type="entry name" value="PyrdxlP-dep_Trfase_major"/>
</dbReference>
<gene>
    <name evidence="10" type="ORF">RYX45_05820</name>
</gene>
<dbReference type="InterPro" id="IPR015422">
    <property type="entry name" value="PyrdxlP-dep_Trfase_small"/>
</dbReference>
<dbReference type="InterPro" id="IPR018247">
    <property type="entry name" value="EF_Hand_1_Ca_BS"/>
</dbReference>
<proteinExistence type="inferred from homology"/>
<dbReference type="GO" id="GO:0008483">
    <property type="term" value="F:transaminase activity"/>
    <property type="evidence" value="ECO:0007669"/>
    <property type="project" value="UniProtKB-KW"/>
</dbReference>
<sequence>MLYLDNSATTQMLPEVKEAMIPYLLEEFGNPSSKYYNLATKAKEATEDSRKYISALLGCDTDEVIFTSGATESNNMIIKGIADFYGENNKHIVTSKIEHPAVIETCRYLEKKGFTITYLDVDANGLINLEELRKILVHHPPLLVTIMWGNNEIGSLQPIKEISDLCFENNVFFHTDATQTVGKVPCDLSLLEGLQFLSCSAHKFHGPKGIGVSIIKKDKNNLKRKITPLLHGGGQESDYRSGTLPVHNIVGMGIAAKLAHSRIDDNINHLIRLEQYLIDILKENFGEVLHINNNYLSKIPGIISVQFKGINNEMLIKKLSDVVALSSGSACSTSKPSHVLEAIGLDQKAIRSTIRFSLSPYIEIQDLNIFKEM</sequence>
<evidence type="ECO:0000313" key="10">
    <source>
        <dbReference type="EMBL" id="MDV2884687.1"/>
    </source>
</evidence>
<evidence type="ECO:0000313" key="11">
    <source>
        <dbReference type="Proteomes" id="UP001285636"/>
    </source>
</evidence>
<keyword evidence="6" id="KW-0408">Iron</keyword>
<keyword evidence="4" id="KW-0479">Metal-binding</keyword>
<evidence type="ECO:0000256" key="8">
    <source>
        <dbReference type="ARBA" id="ARBA00050776"/>
    </source>
</evidence>
<comment type="caution">
    <text evidence="10">The sequence shown here is derived from an EMBL/GenBank/DDBJ whole genome shotgun (WGS) entry which is preliminary data.</text>
</comment>
<dbReference type="InterPro" id="IPR015424">
    <property type="entry name" value="PyrdxlP-dep_Trfase"/>
</dbReference>
<comment type="cofactor">
    <cofactor evidence="1">
        <name>pyridoxal 5'-phosphate</name>
        <dbReference type="ChEBI" id="CHEBI:597326"/>
    </cofactor>
</comment>
<dbReference type="PROSITE" id="PS00018">
    <property type="entry name" value="EF_HAND_1"/>
    <property type="match status" value="1"/>
</dbReference>
<dbReference type="SUPFAM" id="SSF53383">
    <property type="entry name" value="PLP-dependent transferases"/>
    <property type="match status" value="1"/>
</dbReference>
<dbReference type="GO" id="GO:0051536">
    <property type="term" value="F:iron-sulfur cluster binding"/>
    <property type="evidence" value="ECO:0007669"/>
    <property type="project" value="UniProtKB-KW"/>
</dbReference>
<keyword evidence="3" id="KW-0808">Transferase</keyword>
<evidence type="ECO:0000256" key="5">
    <source>
        <dbReference type="ARBA" id="ARBA00022898"/>
    </source>
</evidence>
<organism evidence="10 11">
    <name type="scientific">Alkalihalophilus pseudofirmus</name>
    <name type="common">Bacillus pseudofirmus</name>
    <dbReference type="NCBI Taxonomy" id="79885"/>
    <lineage>
        <taxon>Bacteria</taxon>
        <taxon>Bacillati</taxon>
        <taxon>Bacillota</taxon>
        <taxon>Bacilli</taxon>
        <taxon>Bacillales</taxon>
        <taxon>Bacillaceae</taxon>
        <taxon>Alkalihalophilus</taxon>
    </lineage>
</organism>
<comment type="similarity">
    <text evidence="2">Belongs to the class-V pyridoxal-phosphate-dependent aminotransferase family. NifS/IscS subfamily.</text>
</comment>
<keyword evidence="7" id="KW-0411">Iron-sulfur</keyword>
<dbReference type="FunFam" id="3.40.640.10:FF:000084">
    <property type="entry name" value="IscS-like cysteine desulfurase"/>
    <property type="match status" value="1"/>
</dbReference>
<comment type="catalytic activity">
    <reaction evidence="8">
        <text>(sulfur carrier)-H + L-cysteine = (sulfur carrier)-SH + L-alanine</text>
        <dbReference type="Rhea" id="RHEA:43892"/>
        <dbReference type="Rhea" id="RHEA-COMP:14737"/>
        <dbReference type="Rhea" id="RHEA-COMP:14739"/>
        <dbReference type="ChEBI" id="CHEBI:29917"/>
        <dbReference type="ChEBI" id="CHEBI:35235"/>
        <dbReference type="ChEBI" id="CHEBI:57972"/>
        <dbReference type="ChEBI" id="CHEBI:64428"/>
        <dbReference type="EC" id="2.8.1.7"/>
    </reaction>
</comment>
<accession>A0AAJ2KUE3</accession>
<dbReference type="AlphaFoldDB" id="A0AAJ2KUE3"/>